<feature type="compositionally biased region" description="Gly residues" evidence="2">
    <location>
        <begin position="184"/>
        <end position="194"/>
    </location>
</feature>
<dbReference type="Proteomes" id="UP001558652">
    <property type="component" value="Unassembled WGS sequence"/>
</dbReference>
<evidence type="ECO:0000256" key="2">
    <source>
        <dbReference type="SAM" id="MobiDB-lite"/>
    </source>
</evidence>
<gene>
    <name evidence="4" type="ORF">AAG570_002588</name>
</gene>
<dbReference type="AlphaFoldDB" id="A0ABD0Y813"/>
<dbReference type="CDD" id="cd06257">
    <property type="entry name" value="DnaJ"/>
    <property type="match status" value="1"/>
</dbReference>
<evidence type="ECO:0000259" key="3">
    <source>
        <dbReference type="PROSITE" id="PS50076"/>
    </source>
</evidence>
<dbReference type="PROSITE" id="PS50076">
    <property type="entry name" value="DNAJ_2"/>
    <property type="match status" value="1"/>
</dbReference>
<proteinExistence type="predicted"/>
<evidence type="ECO:0000256" key="1">
    <source>
        <dbReference type="ARBA" id="ARBA00023186"/>
    </source>
</evidence>
<feature type="region of interest" description="Disordered" evidence="2">
    <location>
        <begin position="167"/>
        <end position="217"/>
    </location>
</feature>
<dbReference type="InterPro" id="IPR001623">
    <property type="entry name" value="DnaJ_domain"/>
</dbReference>
<comment type="caution">
    <text evidence="4">The sequence shown here is derived from an EMBL/GenBank/DDBJ whole genome shotgun (WGS) entry which is preliminary data.</text>
</comment>
<dbReference type="PANTHER" id="PTHR44500">
    <property type="entry name" value="DNAJ HOMOLOG SUBFAMILY C MEMBER 12"/>
    <property type="match status" value="1"/>
</dbReference>
<protein>
    <recommendedName>
        <fullName evidence="3">J domain-containing protein</fullName>
    </recommendedName>
</protein>
<reference evidence="4 5" key="1">
    <citation type="submission" date="2024-07" db="EMBL/GenBank/DDBJ databases">
        <title>Chromosome-level genome assembly of the water stick insect Ranatra chinensis (Heteroptera: Nepidae).</title>
        <authorList>
            <person name="Liu X."/>
        </authorList>
    </citation>
    <scope>NUCLEOTIDE SEQUENCE [LARGE SCALE GENOMIC DNA]</scope>
    <source>
        <strain evidence="4">Cailab_2021Rc</strain>
        <tissue evidence="4">Muscle</tissue>
    </source>
</reference>
<keyword evidence="5" id="KW-1185">Reference proteome</keyword>
<feature type="domain" description="J" evidence="3">
    <location>
        <begin position="37"/>
        <end position="140"/>
    </location>
</feature>
<sequence length="238" mass="26650">MASKRRNTFPKEQDAGDDGKRFRLIAIFSGAVCDVARVTTVLSKSRQTAVEQIIAEYKVRALQYHPDKNDGDKEAEAMFQKLKLPAPGHLDYRAICWEHNTRNTVDTVLALEKRAIVPLLRDAKETLCDPMKRKNYDKWRNSGIAMSYKQWLSMKEHVHQSMHWTNPKTKDRMLGEGESSAGGAAAGGSPGGGRAPPANRRASEGGANIHWSGANRTNVQWDSKAPSEIVNKFRNYEI</sequence>
<dbReference type="InterPro" id="IPR029827">
    <property type="entry name" value="JDP1-like"/>
</dbReference>
<dbReference type="Pfam" id="PF00226">
    <property type="entry name" value="DnaJ"/>
    <property type="match status" value="1"/>
</dbReference>
<dbReference type="PANTHER" id="PTHR44500:SF1">
    <property type="entry name" value="DNAJ HOMOLOG SUBFAMILY C MEMBER 12"/>
    <property type="match status" value="1"/>
</dbReference>
<dbReference type="InterPro" id="IPR036869">
    <property type="entry name" value="J_dom_sf"/>
</dbReference>
<accession>A0ABD0Y813</accession>
<name>A0ABD0Y813_9HEMI</name>
<dbReference type="Gene3D" id="1.10.287.110">
    <property type="entry name" value="DnaJ domain"/>
    <property type="match status" value="1"/>
</dbReference>
<dbReference type="EMBL" id="JBFDAA010000012">
    <property type="protein sequence ID" value="KAL1123510.1"/>
    <property type="molecule type" value="Genomic_DNA"/>
</dbReference>
<keyword evidence="1" id="KW-0143">Chaperone</keyword>
<dbReference type="SUPFAM" id="SSF46565">
    <property type="entry name" value="Chaperone J-domain"/>
    <property type="match status" value="1"/>
</dbReference>
<evidence type="ECO:0000313" key="5">
    <source>
        <dbReference type="Proteomes" id="UP001558652"/>
    </source>
</evidence>
<evidence type="ECO:0000313" key="4">
    <source>
        <dbReference type="EMBL" id="KAL1123510.1"/>
    </source>
</evidence>
<organism evidence="4 5">
    <name type="scientific">Ranatra chinensis</name>
    <dbReference type="NCBI Taxonomy" id="642074"/>
    <lineage>
        <taxon>Eukaryota</taxon>
        <taxon>Metazoa</taxon>
        <taxon>Ecdysozoa</taxon>
        <taxon>Arthropoda</taxon>
        <taxon>Hexapoda</taxon>
        <taxon>Insecta</taxon>
        <taxon>Pterygota</taxon>
        <taxon>Neoptera</taxon>
        <taxon>Paraneoptera</taxon>
        <taxon>Hemiptera</taxon>
        <taxon>Heteroptera</taxon>
        <taxon>Panheteroptera</taxon>
        <taxon>Nepomorpha</taxon>
        <taxon>Nepidae</taxon>
        <taxon>Ranatrinae</taxon>
        <taxon>Ranatra</taxon>
    </lineage>
</organism>